<dbReference type="STRING" id="416591.Tlet_0339"/>
<dbReference type="InterPro" id="IPR001851">
    <property type="entry name" value="ABC_transp_permease"/>
</dbReference>
<sequence>MVGGFLHLVISSTVPVVLASIGGMFSNVSGKLNIGLEGMILTSAFFGVYSAYSSKSLLVGILAGIISSCVLAFVMAYLSFFLKANIFVVGLATNLFAMGLTVFLGAVLFGSKGTLIFDKAPLLRNIELPIKNIDFLRELLSGYNIIEYSTPFLVLLSHLVLFKTPFGYRLRAIGKNETAAADIGINVRKTRTIAYLAGGIFTGLSGLALSLPLGSFVAGMSNNRGWMALVAVILGGEKPVNVMVVSFFFGLITSLSNVLQTSTKLPSDLLMSLPYFATVLAMVLYSLTRKRVWFKR</sequence>
<dbReference type="Pfam" id="PF02653">
    <property type="entry name" value="BPD_transp_2"/>
    <property type="match status" value="1"/>
</dbReference>
<keyword evidence="3 6" id="KW-0812">Transmembrane</keyword>
<evidence type="ECO:0000313" key="7">
    <source>
        <dbReference type="EMBL" id="ABV32907.1"/>
    </source>
</evidence>
<name>A8F423_PSELT</name>
<dbReference type="KEGG" id="tle:Tlet_0339"/>
<dbReference type="CDD" id="cd06580">
    <property type="entry name" value="TM_PBP1_transp_TpRbsC_like"/>
    <property type="match status" value="1"/>
</dbReference>
<accession>A8F423</accession>
<gene>
    <name evidence="7" type="ordered locus">Tlet_0339</name>
</gene>
<dbReference type="EMBL" id="CP000812">
    <property type="protein sequence ID" value="ABV32907.1"/>
    <property type="molecule type" value="Genomic_DNA"/>
</dbReference>
<dbReference type="GO" id="GO:0022857">
    <property type="term" value="F:transmembrane transporter activity"/>
    <property type="evidence" value="ECO:0007669"/>
    <property type="project" value="InterPro"/>
</dbReference>
<keyword evidence="4 6" id="KW-1133">Transmembrane helix</keyword>
<dbReference type="OrthoDB" id="43630at2"/>
<feature type="transmembrane region" description="Helical" evidence="6">
    <location>
        <begin position="269"/>
        <end position="287"/>
    </location>
</feature>
<feature type="transmembrane region" description="Helical" evidence="6">
    <location>
        <begin position="87"/>
        <end position="109"/>
    </location>
</feature>
<dbReference type="AlphaFoldDB" id="A8F423"/>
<dbReference type="GO" id="GO:0005886">
    <property type="term" value="C:plasma membrane"/>
    <property type="evidence" value="ECO:0007669"/>
    <property type="project" value="UniProtKB-SubCell"/>
</dbReference>
<organism evidence="7 8">
    <name type="scientific">Pseudothermotoga lettingae (strain ATCC BAA-301 / DSM 14385 / NBRC 107922 / TMO)</name>
    <name type="common">Thermotoga lettingae</name>
    <dbReference type="NCBI Taxonomy" id="416591"/>
    <lineage>
        <taxon>Bacteria</taxon>
        <taxon>Thermotogati</taxon>
        <taxon>Thermotogota</taxon>
        <taxon>Thermotogae</taxon>
        <taxon>Thermotogales</taxon>
        <taxon>Thermotogaceae</taxon>
        <taxon>Pseudothermotoga</taxon>
    </lineage>
</organism>
<evidence type="ECO:0000313" key="8">
    <source>
        <dbReference type="Proteomes" id="UP000002016"/>
    </source>
</evidence>
<evidence type="ECO:0000256" key="1">
    <source>
        <dbReference type="ARBA" id="ARBA00004651"/>
    </source>
</evidence>
<feature type="transmembrane region" description="Helical" evidence="6">
    <location>
        <begin position="193"/>
        <end position="214"/>
    </location>
</feature>
<evidence type="ECO:0000256" key="6">
    <source>
        <dbReference type="SAM" id="Phobius"/>
    </source>
</evidence>
<feature type="transmembrane region" description="Helical" evidence="6">
    <location>
        <begin position="58"/>
        <end position="80"/>
    </location>
</feature>
<keyword evidence="8" id="KW-1185">Reference proteome</keyword>
<dbReference type="eggNOG" id="COG1079">
    <property type="taxonomic scope" value="Bacteria"/>
</dbReference>
<reference evidence="7 8" key="1">
    <citation type="submission" date="2007-08" db="EMBL/GenBank/DDBJ databases">
        <title>Complete sequence of Thermotoga lettingae TMO.</title>
        <authorList>
            <consortium name="US DOE Joint Genome Institute"/>
            <person name="Copeland A."/>
            <person name="Lucas S."/>
            <person name="Lapidus A."/>
            <person name="Barry K."/>
            <person name="Glavina del Rio T."/>
            <person name="Dalin E."/>
            <person name="Tice H."/>
            <person name="Pitluck S."/>
            <person name="Foster B."/>
            <person name="Bruce D."/>
            <person name="Schmutz J."/>
            <person name="Larimer F."/>
            <person name="Land M."/>
            <person name="Hauser L."/>
            <person name="Kyrpides N."/>
            <person name="Mikhailova N."/>
            <person name="Nelson K."/>
            <person name="Gogarten J.P."/>
            <person name="Noll K."/>
            <person name="Richardson P."/>
        </authorList>
    </citation>
    <scope>NUCLEOTIDE SEQUENCE [LARGE SCALE GENOMIC DNA]</scope>
    <source>
        <strain evidence="8">ATCC BAA-301 / DSM 14385 / NBRC 107922 / TMO</strain>
    </source>
</reference>
<dbReference type="HOGENOM" id="CLU_040769_1_3_0"/>
<protein>
    <submittedName>
        <fullName evidence="7">Inner-membrane translocator</fullName>
    </submittedName>
</protein>
<feature type="transmembrane region" description="Helical" evidence="6">
    <location>
        <begin position="6"/>
        <end position="25"/>
    </location>
</feature>
<comment type="subcellular location">
    <subcellularLocation>
        <location evidence="1">Cell membrane</location>
        <topology evidence="1">Multi-pass membrane protein</topology>
    </subcellularLocation>
</comment>
<feature type="transmembrane region" description="Helical" evidence="6">
    <location>
        <begin position="32"/>
        <end position="52"/>
    </location>
</feature>
<dbReference type="PANTHER" id="PTHR43370:SF1">
    <property type="entry name" value="GUANOSINE ABC TRANSPORTER PERMEASE PROTEIN NUPQ"/>
    <property type="match status" value="1"/>
</dbReference>
<proteinExistence type="predicted"/>
<dbReference type="Proteomes" id="UP000002016">
    <property type="component" value="Chromosome"/>
</dbReference>
<keyword evidence="2" id="KW-1003">Cell membrane</keyword>
<evidence type="ECO:0000256" key="2">
    <source>
        <dbReference type="ARBA" id="ARBA00022475"/>
    </source>
</evidence>
<evidence type="ECO:0000256" key="3">
    <source>
        <dbReference type="ARBA" id="ARBA00022692"/>
    </source>
</evidence>
<keyword evidence="5 6" id="KW-0472">Membrane</keyword>
<dbReference type="PANTHER" id="PTHR43370">
    <property type="entry name" value="SUGAR ABC TRANSPORTER INTEGRAL MEMBRANE PROTEIN-RELATED"/>
    <property type="match status" value="1"/>
</dbReference>
<evidence type="ECO:0000256" key="5">
    <source>
        <dbReference type="ARBA" id="ARBA00023136"/>
    </source>
</evidence>
<evidence type="ECO:0000256" key="4">
    <source>
        <dbReference type="ARBA" id="ARBA00022989"/>
    </source>
</evidence>
<reference evidence="7 8" key="2">
    <citation type="journal article" date="2009" name="Proc. Natl. Acad. Sci. U.S.A.">
        <title>On the chimeric nature, thermophilic origin, and phylogenetic placement of the Thermotogales.</title>
        <authorList>
            <person name="Zhaxybayeva O."/>
            <person name="Swithers K.S."/>
            <person name="Lapierre P."/>
            <person name="Fournier G.P."/>
            <person name="Bickhart D.M."/>
            <person name="DeBoy R.T."/>
            <person name="Nelson K.E."/>
            <person name="Nesbo C.L."/>
            <person name="Doolittle W.F."/>
            <person name="Gogarten J.P."/>
            <person name="Noll K.M."/>
        </authorList>
    </citation>
    <scope>NUCLEOTIDE SEQUENCE [LARGE SCALE GENOMIC DNA]</scope>
    <source>
        <strain evidence="8">ATCC BAA-301 / DSM 14385 / NBRC 107922 / TMO</strain>
    </source>
</reference>
<dbReference type="RefSeq" id="WP_012002388.1">
    <property type="nucleotide sequence ID" value="NC_009828.1"/>
</dbReference>